<comment type="caution">
    <text evidence="1">The sequence shown here is derived from an EMBL/GenBank/DDBJ whole genome shotgun (WGS) entry which is preliminary data.</text>
</comment>
<name>A0A8J6QIL2_9FLAO</name>
<dbReference type="RefSeq" id="WP_188217451.1">
    <property type="nucleotide sequence ID" value="NZ_BAABGH010000009.1"/>
</dbReference>
<dbReference type="Proteomes" id="UP000602057">
    <property type="component" value="Unassembled WGS sequence"/>
</dbReference>
<sequence>MTESVESKLKELEEFEDKIYDLGKRMHPGYTYSLDVLANAVMDRSLHLIFAFTNLIRNENYIAACHLVRCHLDNVLRISGAWLVNDPHQFASDIMNGKKVDEIKDRNGNNLKDWYLRNKLSEEFPWVQSVYKETSGFIHLSKKHIFTSSKIKDNEKNTIEFRISRKDNYVTDESRINATNGMIEITKVLIHFIEGWIWTKNNTDPLVK</sequence>
<reference evidence="1" key="2">
    <citation type="submission" date="2020-09" db="EMBL/GenBank/DDBJ databases">
        <authorList>
            <person name="Wu Z."/>
        </authorList>
    </citation>
    <scope>NUCLEOTIDE SEQUENCE</scope>
    <source>
        <strain evidence="1">SC17</strain>
    </source>
</reference>
<protein>
    <submittedName>
        <fullName evidence="1">Uncharacterized protein</fullName>
    </submittedName>
</protein>
<proteinExistence type="predicted"/>
<gene>
    <name evidence="1" type="ORF">ICJ84_16100</name>
</gene>
<reference evidence="1" key="1">
    <citation type="journal article" date="2013" name="Int. J. Syst. Evol. Microbiol.">
        <title>Aestuariibaculum suncheonense gen. nov., sp. nov., a marine bacterium of the family Flavobacteriaceae isolated from a tidal flat and emended descriptions of the genera Gaetbulibacter and Tamlana.</title>
        <authorList>
            <person name="Jeong S.H."/>
            <person name="Park M.S."/>
            <person name="Jin H.M."/>
            <person name="Lee K."/>
            <person name="Park W."/>
            <person name="Jeon C.O."/>
        </authorList>
    </citation>
    <scope>NUCLEOTIDE SEQUENCE</scope>
    <source>
        <strain evidence="1">SC17</strain>
    </source>
</reference>
<dbReference type="EMBL" id="JACVXC010000008">
    <property type="protein sequence ID" value="MBD0836960.1"/>
    <property type="molecule type" value="Genomic_DNA"/>
</dbReference>
<evidence type="ECO:0000313" key="2">
    <source>
        <dbReference type="Proteomes" id="UP000602057"/>
    </source>
</evidence>
<evidence type="ECO:0000313" key="1">
    <source>
        <dbReference type="EMBL" id="MBD0836960.1"/>
    </source>
</evidence>
<keyword evidence="2" id="KW-1185">Reference proteome</keyword>
<accession>A0A8J6QIL2</accession>
<organism evidence="1 2">
    <name type="scientific">Aestuariibaculum suncheonense</name>
    <dbReference type="NCBI Taxonomy" id="1028745"/>
    <lineage>
        <taxon>Bacteria</taxon>
        <taxon>Pseudomonadati</taxon>
        <taxon>Bacteroidota</taxon>
        <taxon>Flavobacteriia</taxon>
        <taxon>Flavobacteriales</taxon>
        <taxon>Flavobacteriaceae</taxon>
    </lineage>
</organism>
<dbReference type="AlphaFoldDB" id="A0A8J6QIL2"/>